<evidence type="ECO:0000313" key="7">
    <source>
        <dbReference type="EMBL" id="MBW6399260.1"/>
    </source>
</evidence>
<proteinExistence type="inferred from homology"/>
<dbReference type="SUPFAM" id="SSF52540">
    <property type="entry name" value="P-loop containing nucleoside triphosphate hydrolases"/>
    <property type="match status" value="1"/>
</dbReference>
<dbReference type="NCBIfam" id="TIGR01727">
    <property type="entry name" value="oligo_HPY"/>
    <property type="match status" value="1"/>
</dbReference>
<dbReference type="Gene3D" id="3.40.50.300">
    <property type="entry name" value="P-loop containing nucleotide triphosphate hydrolases"/>
    <property type="match status" value="1"/>
</dbReference>
<dbReference type="Pfam" id="PF00005">
    <property type="entry name" value="ABC_tran"/>
    <property type="match status" value="1"/>
</dbReference>
<dbReference type="PROSITE" id="PS00211">
    <property type="entry name" value="ABC_TRANSPORTER_1"/>
    <property type="match status" value="1"/>
</dbReference>
<dbReference type="InterPro" id="IPR013563">
    <property type="entry name" value="Oligopep_ABC_C"/>
</dbReference>
<dbReference type="GO" id="GO:0005524">
    <property type="term" value="F:ATP binding"/>
    <property type="evidence" value="ECO:0007669"/>
    <property type="project" value="UniProtKB-KW"/>
</dbReference>
<name>A0ABS7AD79_9PROT</name>
<evidence type="ECO:0000256" key="3">
    <source>
        <dbReference type="ARBA" id="ARBA00022448"/>
    </source>
</evidence>
<dbReference type="SMART" id="SM00382">
    <property type="entry name" value="AAA"/>
    <property type="match status" value="1"/>
</dbReference>
<comment type="caution">
    <text evidence="7">The sequence shown here is derived from an EMBL/GenBank/DDBJ whole genome shotgun (WGS) entry which is preliminary data.</text>
</comment>
<protein>
    <submittedName>
        <fullName evidence="7">ABC transporter ATP-binding protein</fullName>
    </submittedName>
</protein>
<keyword evidence="3" id="KW-0813">Transport</keyword>
<dbReference type="InterPro" id="IPR027417">
    <property type="entry name" value="P-loop_NTPase"/>
</dbReference>
<keyword evidence="4" id="KW-0547">Nucleotide-binding</keyword>
<dbReference type="InterPro" id="IPR050319">
    <property type="entry name" value="ABC_transp_ATP-bind"/>
</dbReference>
<evidence type="ECO:0000256" key="5">
    <source>
        <dbReference type="ARBA" id="ARBA00022840"/>
    </source>
</evidence>
<reference evidence="7 8" key="1">
    <citation type="submission" date="2021-07" db="EMBL/GenBank/DDBJ databases">
        <authorList>
            <person name="So Y."/>
        </authorList>
    </citation>
    <scope>NUCLEOTIDE SEQUENCE [LARGE SCALE GENOMIC DNA]</scope>
    <source>
        <strain evidence="7 8">HJA6</strain>
    </source>
</reference>
<dbReference type="Proteomes" id="UP001196565">
    <property type="component" value="Unassembled WGS sequence"/>
</dbReference>
<accession>A0ABS7AD79</accession>
<dbReference type="InterPro" id="IPR003439">
    <property type="entry name" value="ABC_transporter-like_ATP-bd"/>
</dbReference>
<evidence type="ECO:0000256" key="4">
    <source>
        <dbReference type="ARBA" id="ARBA00022741"/>
    </source>
</evidence>
<dbReference type="InterPro" id="IPR003593">
    <property type="entry name" value="AAA+_ATPase"/>
</dbReference>
<evidence type="ECO:0000256" key="2">
    <source>
        <dbReference type="ARBA" id="ARBA00005417"/>
    </source>
</evidence>
<dbReference type="InterPro" id="IPR017871">
    <property type="entry name" value="ABC_transporter-like_CS"/>
</dbReference>
<gene>
    <name evidence="7" type="ORF">KPL78_15465</name>
</gene>
<dbReference type="EMBL" id="JAHYBZ010000005">
    <property type="protein sequence ID" value="MBW6399260.1"/>
    <property type="molecule type" value="Genomic_DNA"/>
</dbReference>
<comment type="subcellular location">
    <subcellularLocation>
        <location evidence="1">Cell inner membrane</location>
        <topology evidence="1">Peripheral membrane protein</topology>
    </subcellularLocation>
</comment>
<keyword evidence="8" id="KW-1185">Reference proteome</keyword>
<dbReference type="Pfam" id="PF08352">
    <property type="entry name" value="oligo_HPY"/>
    <property type="match status" value="1"/>
</dbReference>
<dbReference type="RefSeq" id="WP_219763873.1">
    <property type="nucleotide sequence ID" value="NZ_JAHYBZ010000005.1"/>
</dbReference>
<dbReference type="PROSITE" id="PS50893">
    <property type="entry name" value="ABC_TRANSPORTER_2"/>
    <property type="match status" value="1"/>
</dbReference>
<dbReference type="PANTHER" id="PTHR43776:SF7">
    <property type="entry name" value="D,D-DIPEPTIDE TRANSPORT ATP-BINDING PROTEIN DDPF-RELATED"/>
    <property type="match status" value="1"/>
</dbReference>
<dbReference type="PANTHER" id="PTHR43776">
    <property type="entry name" value="TRANSPORT ATP-BINDING PROTEIN"/>
    <property type="match status" value="1"/>
</dbReference>
<evidence type="ECO:0000259" key="6">
    <source>
        <dbReference type="PROSITE" id="PS50893"/>
    </source>
</evidence>
<organism evidence="7 8">
    <name type="scientific">Roseomonas alba</name>
    <dbReference type="NCBI Taxonomy" id="2846776"/>
    <lineage>
        <taxon>Bacteria</taxon>
        <taxon>Pseudomonadati</taxon>
        <taxon>Pseudomonadota</taxon>
        <taxon>Alphaproteobacteria</taxon>
        <taxon>Acetobacterales</taxon>
        <taxon>Roseomonadaceae</taxon>
        <taxon>Roseomonas</taxon>
    </lineage>
</organism>
<comment type="similarity">
    <text evidence="2">Belongs to the ABC transporter superfamily.</text>
</comment>
<sequence length="337" mass="36024">MTAEILLDLVELDKRYVLDGGLLARLTGRQRVLQALDKVSLTIRRREVIGLVGESGSGKSTLAQAAVRLLDVDGGSVAWKGNSVTRARGKALRGFRRGVQMVFQDTGSSLNPRKTIGRHLSQSLALGGLPRAARPARIRELLDLIGMNETVLTRYPHQLSGGQRQRIAIARSLAAEPELLVADEPVASLDVSLQAQIVNLLDELRERLGLTLLFISHDLALVGHISTRVVVMYAGSVVEEGDPATVLTRPAHPYTRALIAAIPQGVEGRGRSRDAADRGAEGIPSQGCRFAPRCPQARDMCRSLAPATLLLPGGHGVACHFAGQSATQPSTTEVLAS</sequence>
<feature type="domain" description="ABC transporter" evidence="6">
    <location>
        <begin position="7"/>
        <end position="259"/>
    </location>
</feature>
<evidence type="ECO:0000313" key="8">
    <source>
        <dbReference type="Proteomes" id="UP001196565"/>
    </source>
</evidence>
<keyword evidence="5 7" id="KW-0067">ATP-binding</keyword>
<evidence type="ECO:0000256" key="1">
    <source>
        <dbReference type="ARBA" id="ARBA00004417"/>
    </source>
</evidence>
<dbReference type="CDD" id="cd03257">
    <property type="entry name" value="ABC_NikE_OppD_transporters"/>
    <property type="match status" value="1"/>
</dbReference>